<comment type="caution">
    <text evidence="1">The sequence shown here is derived from an EMBL/GenBank/DDBJ whole genome shotgun (WGS) entry which is preliminary data.</text>
</comment>
<proteinExistence type="predicted"/>
<gene>
    <name evidence="1" type="ORF">E2C01_088681</name>
</gene>
<protein>
    <submittedName>
        <fullName evidence="1">Uncharacterized protein</fullName>
    </submittedName>
</protein>
<reference evidence="1 2" key="1">
    <citation type="submission" date="2019-05" db="EMBL/GenBank/DDBJ databases">
        <title>Another draft genome of Portunus trituberculatus and its Hox gene families provides insights of decapod evolution.</title>
        <authorList>
            <person name="Jeong J.-H."/>
            <person name="Song I."/>
            <person name="Kim S."/>
            <person name="Choi T."/>
            <person name="Kim D."/>
            <person name="Ryu S."/>
            <person name="Kim W."/>
        </authorList>
    </citation>
    <scope>NUCLEOTIDE SEQUENCE [LARGE SCALE GENOMIC DNA]</scope>
    <source>
        <tissue evidence="1">Muscle</tissue>
    </source>
</reference>
<sequence length="81" mass="9211">MEPLLALLFKLELPKIKPRKVPSRYQNTLPSTIWDLAPDVKNANIFSTACITHNVWTKHWALPAESQSQTMTSSLHSPKEL</sequence>
<organism evidence="1 2">
    <name type="scientific">Portunus trituberculatus</name>
    <name type="common">Swimming crab</name>
    <name type="synonym">Neptunus trituberculatus</name>
    <dbReference type="NCBI Taxonomy" id="210409"/>
    <lineage>
        <taxon>Eukaryota</taxon>
        <taxon>Metazoa</taxon>
        <taxon>Ecdysozoa</taxon>
        <taxon>Arthropoda</taxon>
        <taxon>Crustacea</taxon>
        <taxon>Multicrustacea</taxon>
        <taxon>Malacostraca</taxon>
        <taxon>Eumalacostraca</taxon>
        <taxon>Eucarida</taxon>
        <taxon>Decapoda</taxon>
        <taxon>Pleocyemata</taxon>
        <taxon>Brachyura</taxon>
        <taxon>Eubrachyura</taxon>
        <taxon>Portunoidea</taxon>
        <taxon>Portunidae</taxon>
        <taxon>Portuninae</taxon>
        <taxon>Portunus</taxon>
    </lineage>
</organism>
<evidence type="ECO:0000313" key="1">
    <source>
        <dbReference type="EMBL" id="MPC93548.1"/>
    </source>
</evidence>
<keyword evidence="2" id="KW-1185">Reference proteome</keyword>
<dbReference type="Proteomes" id="UP000324222">
    <property type="component" value="Unassembled WGS sequence"/>
</dbReference>
<dbReference type="EMBL" id="VSRR010095246">
    <property type="protein sequence ID" value="MPC93548.1"/>
    <property type="molecule type" value="Genomic_DNA"/>
</dbReference>
<accession>A0A5B7JKH4</accession>
<evidence type="ECO:0000313" key="2">
    <source>
        <dbReference type="Proteomes" id="UP000324222"/>
    </source>
</evidence>
<dbReference type="AlphaFoldDB" id="A0A5B7JKH4"/>
<name>A0A5B7JKH4_PORTR</name>